<evidence type="ECO:0000256" key="1">
    <source>
        <dbReference type="ARBA" id="ARBA00004173"/>
    </source>
</evidence>
<comment type="caution">
    <text evidence="9">The sequence shown here is derived from an EMBL/GenBank/DDBJ whole genome shotgun (WGS) entry which is preliminary data.</text>
</comment>
<feature type="domain" description="Aminoglycoside phosphotransferase" evidence="8">
    <location>
        <begin position="84"/>
        <end position="135"/>
    </location>
</feature>
<keyword evidence="4" id="KW-0809">Transit peptide</keyword>
<feature type="compositionally biased region" description="Basic and acidic residues" evidence="7">
    <location>
        <begin position="313"/>
        <end position="326"/>
    </location>
</feature>
<comment type="subcellular location">
    <subcellularLocation>
        <location evidence="1">Mitochondrion</location>
    </subcellularLocation>
</comment>
<dbReference type="PANTHER" id="PTHR36091:SF1">
    <property type="entry name" value="ALTERED INHERITANCE OF MITOCHONDRIA PROTEIN 9, MITOCHONDRIAL"/>
    <property type="match status" value="1"/>
</dbReference>
<dbReference type="GO" id="GO:0005739">
    <property type="term" value="C:mitochondrion"/>
    <property type="evidence" value="ECO:0007669"/>
    <property type="project" value="UniProtKB-SubCell"/>
</dbReference>
<accession>A0A507R5M4</accession>
<feature type="region of interest" description="Disordered" evidence="7">
    <location>
        <begin position="307"/>
        <end position="326"/>
    </location>
</feature>
<evidence type="ECO:0000256" key="7">
    <source>
        <dbReference type="SAM" id="MobiDB-lite"/>
    </source>
</evidence>
<dbReference type="AlphaFoldDB" id="A0A507R5M4"/>
<dbReference type="EMBL" id="VIFY01000004">
    <property type="protein sequence ID" value="TQB77056.1"/>
    <property type="molecule type" value="Genomic_DNA"/>
</dbReference>
<dbReference type="SUPFAM" id="SSF56112">
    <property type="entry name" value="Protein kinase-like (PK-like)"/>
    <property type="match status" value="1"/>
</dbReference>
<evidence type="ECO:0000256" key="5">
    <source>
        <dbReference type="ARBA" id="ARBA00023128"/>
    </source>
</evidence>
<dbReference type="Proteomes" id="UP000319663">
    <property type="component" value="Unassembled WGS sequence"/>
</dbReference>
<sequence length="326" mass="37022">MASLNFPAFGSLYFLDAPIHESKKIPIDNKFCIGPHCSPVFWHCNPGELELYGGPSPNCGPSDSLSYRGSIEDHTRLLNTCQEVIRKLIDDVRTQEAALPTLVHADLHKRNIYVSPSDPTVIVGIIDWQSTSIEPAFIYANETPDLASFPSDGPEDDNVVTSPERDRRVKDASICYQTYDVAMKGFLPKLRPARLLDPTLFRPFHYCHTTWRDSATALRQELIELAARWTELGMQGTCPYSPSETELREHSQLYEDFETVQKLKMWLIDSLNTNSDGWVPNEAWDTAQDAHRAAYEEWMKTARESEVQGGDLTIEKAEKPWPFDSR</sequence>
<gene>
    <name evidence="9" type="ORF">MPDQ_005539</name>
</gene>
<dbReference type="STRING" id="5098.A0A507R5M4"/>
<evidence type="ECO:0000256" key="4">
    <source>
        <dbReference type="ARBA" id="ARBA00022946"/>
    </source>
</evidence>
<keyword evidence="5" id="KW-0496">Mitochondrion</keyword>
<evidence type="ECO:0000313" key="9">
    <source>
        <dbReference type="EMBL" id="TQB77056.1"/>
    </source>
</evidence>
<dbReference type="Pfam" id="PF01636">
    <property type="entry name" value="APH"/>
    <property type="match status" value="1"/>
</dbReference>
<evidence type="ECO:0000256" key="6">
    <source>
        <dbReference type="ARBA" id="ARBA00031849"/>
    </source>
</evidence>
<dbReference type="InterPro" id="IPR011009">
    <property type="entry name" value="Kinase-like_dom_sf"/>
</dbReference>
<proteinExistence type="inferred from homology"/>
<dbReference type="PANTHER" id="PTHR36091">
    <property type="entry name" value="ALTERED INHERITANCE OF MITOCHONDRIA PROTEIN 9, MITOCHONDRIAL"/>
    <property type="match status" value="1"/>
</dbReference>
<evidence type="ECO:0000256" key="2">
    <source>
        <dbReference type="ARBA" id="ARBA00005543"/>
    </source>
</evidence>
<dbReference type="InterPro" id="IPR002575">
    <property type="entry name" value="Aminoglycoside_PTrfase"/>
</dbReference>
<protein>
    <recommendedName>
        <fullName evidence="3">Altered inheritance of mitochondria protein 9, mitochondrial</fullName>
    </recommendedName>
    <alternativeName>
        <fullName evidence="6">Found in mitochondrial proteome protein 29</fullName>
    </alternativeName>
</protein>
<dbReference type="InterPro" id="IPR051035">
    <property type="entry name" value="Mito_inheritance_9"/>
</dbReference>
<keyword evidence="10" id="KW-1185">Reference proteome</keyword>
<evidence type="ECO:0000256" key="3">
    <source>
        <dbReference type="ARBA" id="ARBA00016197"/>
    </source>
</evidence>
<organism evidence="9 10">
    <name type="scientific">Monascus purpureus</name>
    <name type="common">Red mold</name>
    <name type="synonym">Monascus anka</name>
    <dbReference type="NCBI Taxonomy" id="5098"/>
    <lineage>
        <taxon>Eukaryota</taxon>
        <taxon>Fungi</taxon>
        <taxon>Dikarya</taxon>
        <taxon>Ascomycota</taxon>
        <taxon>Pezizomycotina</taxon>
        <taxon>Eurotiomycetes</taxon>
        <taxon>Eurotiomycetidae</taxon>
        <taxon>Eurotiales</taxon>
        <taxon>Aspergillaceae</taxon>
        <taxon>Monascus</taxon>
    </lineage>
</organism>
<comment type="similarity">
    <text evidence="2">Belongs to the AIM9 family.</text>
</comment>
<evidence type="ECO:0000313" key="10">
    <source>
        <dbReference type="Proteomes" id="UP000319663"/>
    </source>
</evidence>
<evidence type="ECO:0000259" key="8">
    <source>
        <dbReference type="Pfam" id="PF01636"/>
    </source>
</evidence>
<dbReference type="Gene3D" id="3.90.1200.10">
    <property type="match status" value="1"/>
</dbReference>
<reference evidence="9 10" key="1">
    <citation type="submission" date="2019-06" db="EMBL/GenBank/DDBJ databases">
        <title>Wine fermentation using esterase from Monascus purpureus.</title>
        <authorList>
            <person name="Geng C."/>
            <person name="Zhang Y."/>
        </authorList>
    </citation>
    <scope>NUCLEOTIDE SEQUENCE [LARGE SCALE GENOMIC DNA]</scope>
    <source>
        <strain evidence="9">HQ1</strain>
    </source>
</reference>
<name>A0A507R5M4_MONPU</name>